<feature type="compositionally biased region" description="Basic and acidic residues" evidence="10">
    <location>
        <begin position="28"/>
        <end position="38"/>
    </location>
</feature>
<evidence type="ECO:0000256" key="4">
    <source>
        <dbReference type="ARBA" id="ARBA00022574"/>
    </source>
</evidence>
<dbReference type="GO" id="GO:0034388">
    <property type="term" value="C:Pwp2p-containing subcomplex of 90S preribosome"/>
    <property type="evidence" value="ECO:0007669"/>
    <property type="project" value="TreeGrafter"/>
</dbReference>
<dbReference type="AlphaFoldDB" id="A0A9N8V8J1"/>
<dbReference type="InterPro" id="IPR036322">
    <property type="entry name" value="WD40_repeat_dom_sf"/>
</dbReference>
<accession>A0A9N8V8J1</accession>
<dbReference type="InterPro" id="IPR001680">
    <property type="entry name" value="WD40_rpt"/>
</dbReference>
<feature type="region of interest" description="Disordered" evidence="10">
    <location>
        <begin position="1"/>
        <end position="62"/>
    </location>
</feature>
<keyword evidence="12" id="KW-1185">Reference proteome</keyword>
<evidence type="ECO:0000256" key="1">
    <source>
        <dbReference type="ARBA" id="ARBA00004604"/>
    </source>
</evidence>
<evidence type="ECO:0000256" key="10">
    <source>
        <dbReference type="SAM" id="MobiDB-lite"/>
    </source>
</evidence>
<dbReference type="EMBL" id="CAJVPV010000072">
    <property type="protein sequence ID" value="CAG8441103.1"/>
    <property type="molecule type" value="Genomic_DNA"/>
</dbReference>
<dbReference type="Gene3D" id="2.130.10.10">
    <property type="entry name" value="YVTN repeat-like/Quinoprotein amine dehydrogenase"/>
    <property type="match status" value="1"/>
</dbReference>
<organism evidence="11 12">
    <name type="scientific">Acaulospora morrowiae</name>
    <dbReference type="NCBI Taxonomy" id="94023"/>
    <lineage>
        <taxon>Eukaryota</taxon>
        <taxon>Fungi</taxon>
        <taxon>Fungi incertae sedis</taxon>
        <taxon>Mucoromycota</taxon>
        <taxon>Glomeromycotina</taxon>
        <taxon>Glomeromycetes</taxon>
        <taxon>Diversisporales</taxon>
        <taxon>Acaulosporaceae</taxon>
        <taxon>Acaulospora</taxon>
    </lineage>
</organism>
<proteinExistence type="inferred from homology"/>
<evidence type="ECO:0000256" key="8">
    <source>
        <dbReference type="ARBA" id="ARBA00074442"/>
    </source>
</evidence>
<sequence>MSQKGKNQQVLKTQSIDTDLYDSTGENPLEKEDTEKTRSIAKKHSKKKKRARVELSDKKDEIERKLEALIENVSSNFGDASESITKPIFVIDTSASMPTASISEPETKDEAEDPTESAHPSEGNSGLFGPVSAWHDSDDEKVYVSLKSKNMLKKLRKTEEENVIPGDQYEMRLRHQFEKIYPVPKWATKSQKRKRKQESDSDDSTGEESSGEEASGGKHDGGGQDSMQIIEIPKVARSKLLPVDKLEISKVKDANLQAYSQCVVQVATFHPNARVIMTAGLDKTIRLFQVDGKINPKIQSVVLKDLPIYRASFNSSGTEIIATGRKKHFYIFDIEAGSIDRSSGITGFDYKSLENFSISPCGKYICFLGSNGNMILVSYHTKQFVASMKMNGTVNSAHWSSDGKYLFSIGKDAEVYQWDVGARRCVHKFQDHGGFRPSIISVAKDNRYFAIGSNSGIVNVYDDTCLNMVDPKPLKSIMNLTTNIHDMKFNHDTQLLGISSHSKKGQLRMIHLPSLTTFQNWPNVSTPLRYVQCFDFSPSSGYLAIGNDKGKVLLYRLGHYGVA</sequence>
<dbReference type="FunFam" id="2.130.10.10:FF:000121">
    <property type="entry name" value="U3 small nucleolar RNA-associated protein 18 homolog"/>
    <property type="match status" value="1"/>
</dbReference>
<dbReference type="GO" id="GO:0006364">
    <property type="term" value="P:rRNA processing"/>
    <property type="evidence" value="ECO:0007669"/>
    <property type="project" value="UniProtKB-KW"/>
</dbReference>
<dbReference type="Proteomes" id="UP000789342">
    <property type="component" value="Unassembled WGS sequence"/>
</dbReference>
<dbReference type="SUPFAM" id="SSF50978">
    <property type="entry name" value="WD40 repeat-like"/>
    <property type="match status" value="1"/>
</dbReference>
<evidence type="ECO:0000313" key="12">
    <source>
        <dbReference type="Proteomes" id="UP000789342"/>
    </source>
</evidence>
<feature type="region of interest" description="Disordered" evidence="10">
    <location>
        <begin position="94"/>
        <end position="134"/>
    </location>
</feature>
<dbReference type="GO" id="GO:0032040">
    <property type="term" value="C:small-subunit processome"/>
    <property type="evidence" value="ECO:0007669"/>
    <property type="project" value="TreeGrafter"/>
</dbReference>
<evidence type="ECO:0000313" key="11">
    <source>
        <dbReference type="EMBL" id="CAG8441103.1"/>
    </source>
</evidence>
<feature type="compositionally biased region" description="Basic residues" evidence="10">
    <location>
        <begin position="39"/>
        <end position="51"/>
    </location>
</feature>
<comment type="caution">
    <text evidence="11">The sequence shown here is derived from an EMBL/GenBank/DDBJ whole genome shotgun (WGS) entry which is preliminary data.</text>
</comment>
<comment type="similarity">
    <text evidence="7">Belongs to the WD repeat UTP18 family.</text>
</comment>
<comment type="subcellular location">
    <subcellularLocation>
        <location evidence="1">Nucleus</location>
        <location evidence="1">Nucleolus</location>
    </subcellularLocation>
</comment>
<dbReference type="Pfam" id="PF00400">
    <property type="entry name" value="WD40"/>
    <property type="match status" value="2"/>
</dbReference>
<keyword evidence="6" id="KW-0539">Nucleus</keyword>
<feature type="compositionally biased region" description="Polar residues" evidence="10">
    <location>
        <begin position="94"/>
        <end position="104"/>
    </location>
</feature>
<feature type="compositionally biased region" description="Polar residues" evidence="10">
    <location>
        <begin position="1"/>
        <end position="17"/>
    </location>
</feature>
<gene>
    <name evidence="11" type="ORF">AMORRO_LOCUS289</name>
</gene>
<dbReference type="OrthoDB" id="1935146at2759"/>
<name>A0A9N8V8J1_9GLOM</name>
<evidence type="ECO:0000256" key="2">
    <source>
        <dbReference type="ARBA" id="ARBA00022552"/>
    </source>
</evidence>
<dbReference type="PANTHER" id="PTHR18359:SF0">
    <property type="entry name" value="U3 SMALL NUCLEOLAR RNA-ASSOCIATED PROTEIN 18 HOMOLOG"/>
    <property type="match status" value="1"/>
</dbReference>
<evidence type="ECO:0000256" key="5">
    <source>
        <dbReference type="ARBA" id="ARBA00022737"/>
    </source>
</evidence>
<feature type="compositionally biased region" description="Acidic residues" evidence="10">
    <location>
        <begin position="200"/>
        <end position="211"/>
    </location>
</feature>
<keyword evidence="4 9" id="KW-0853">WD repeat</keyword>
<evidence type="ECO:0000256" key="7">
    <source>
        <dbReference type="ARBA" id="ARBA00025767"/>
    </source>
</evidence>
<feature type="region of interest" description="Disordered" evidence="10">
    <location>
        <begin position="187"/>
        <end position="225"/>
    </location>
</feature>
<evidence type="ECO:0000256" key="3">
    <source>
        <dbReference type="ARBA" id="ARBA00022553"/>
    </source>
</evidence>
<protein>
    <recommendedName>
        <fullName evidence="8">U3 small nucleolar RNA-associated protein 18 homolog</fullName>
    </recommendedName>
</protein>
<keyword evidence="5" id="KW-0677">Repeat</keyword>
<dbReference type="InterPro" id="IPR045161">
    <property type="entry name" value="Utp18"/>
</dbReference>
<keyword evidence="2" id="KW-0698">rRNA processing</keyword>
<reference evidence="11" key="1">
    <citation type="submission" date="2021-06" db="EMBL/GenBank/DDBJ databases">
        <authorList>
            <person name="Kallberg Y."/>
            <person name="Tangrot J."/>
            <person name="Rosling A."/>
        </authorList>
    </citation>
    <scope>NUCLEOTIDE SEQUENCE</scope>
    <source>
        <strain evidence="11">CL551</strain>
    </source>
</reference>
<feature type="repeat" description="WD" evidence="9">
    <location>
        <begin position="387"/>
        <end position="428"/>
    </location>
</feature>
<feature type="compositionally biased region" description="Basic and acidic residues" evidence="10">
    <location>
        <begin position="52"/>
        <end position="62"/>
    </location>
</feature>
<keyword evidence="3" id="KW-0597">Phosphoprotein</keyword>
<evidence type="ECO:0000256" key="6">
    <source>
        <dbReference type="ARBA" id="ARBA00023242"/>
    </source>
</evidence>
<dbReference type="PANTHER" id="PTHR18359">
    <property type="entry name" value="WD-REPEAT PROTEIN-RELATED"/>
    <property type="match status" value="1"/>
</dbReference>
<dbReference type="SMART" id="SM00320">
    <property type="entry name" value="WD40"/>
    <property type="match status" value="6"/>
</dbReference>
<evidence type="ECO:0000256" key="9">
    <source>
        <dbReference type="PROSITE-ProRule" id="PRU00221"/>
    </source>
</evidence>
<dbReference type="PROSITE" id="PS50082">
    <property type="entry name" value="WD_REPEATS_2"/>
    <property type="match status" value="1"/>
</dbReference>
<dbReference type="InterPro" id="IPR015943">
    <property type="entry name" value="WD40/YVTN_repeat-like_dom_sf"/>
</dbReference>